<dbReference type="Pfam" id="PF07679">
    <property type="entry name" value="I-set"/>
    <property type="match status" value="2"/>
</dbReference>
<protein>
    <recommendedName>
        <fullName evidence="9">Ig-like domain-containing protein</fullName>
    </recommendedName>
</protein>
<dbReference type="FunFam" id="2.60.40.10:FF:000005">
    <property type="entry name" value="Neuronal cell adhesion molecule"/>
    <property type="match status" value="1"/>
</dbReference>
<name>A0AAY4BMR8_9TELE</name>
<dbReference type="PROSITE" id="PS50835">
    <property type="entry name" value="IG_LIKE"/>
    <property type="match status" value="4"/>
</dbReference>
<dbReference type="PANTHER" id="PTHR10075">
    <property type="entry name" value="BASIGIN RELATED"/>
    <property type="match status" value="1"/>
</dbReference>
<evidence type="ECO:0000256" key="7">
    <source>
        <dbReference type="ARBA" id="ARBA00023180"/>
    </source>
</evidence>
<dbReference type="InterPro" id="IPR013783">
    <property type="entry name" value="Ig-like_fold"/>
</dbReference>
<dbReference type="GO" id="GO:0030424">
    <property type="term" value="C:axon"/>
    <property type="evidence" value="ECO:0007669"/>
    <property type="project" value="TreeGrafter"/>
</dbReference>
<evidence type="ECO:0000313" key="10">
    <source>
        <dbReference type="Ensembl" id="ENSDCDP00010022259.1"/>
    </source>
</evidence>
<dbReference type="Ensembl" id="ENSDCDT00010026162.1">
    <property type="protein sequence ID" value="ENSDCDP00010022259.1"/>
    <property type="gene ID" value="ENSDCDG00010012655.1"/>
</dbReference>
<dbReference type="FunFam" id="2.60.40.10:FF:000357">
    <property type="entry name" value="Fc receptor like 1"/>
    <property type="match status" value="2"/>
</dbReference>
<evidence type="ECO:0000256" key="6">
    <source>
        <dbReference type="ARBA" id="ARBA00023157"/>
    </source>
</evidence>
<dbReference type="Gene3D" id="2.60.40.10">
    <property type="entry name" value="Immunoglobulins"/>
    <property type="match status" value="4"/>
</dbReference>
<dbReference type="PANTHER" id="PTHR10075:SF100">
    <property type="entry name" value="FASCICLIN-2"/>
    <property type="match status" value="1"/>
</dbReference>
<keyword evidence="2" id="KW-1003">Cell membrane</keyword>
<evidence type="ECO:0000313" key="11">
    <source>
        <dbReference type="Proteomes" id="UP000694580"/>
    </source>
</evidence>
<organism evidence="10 11">
    <name type="scientific">Denticeps clupeoides</name>
    <name type="common">denticle herring</name>
    <dbReference type="NCBI Taxonomy" id="299321"/>
    <lineage>
        <taxon>Eukaryota</taxon>
        <taxon>Metazoa</taxon>
        <taxon>Chordata</taxon>
        <taxon>Craniata</taxon>
        <taxon>Vertebrata</taxon>
        <taxon>Euteleostomi</taxon>
        <taxon>Actinopterygii</taxon>
        <taxon>Neopterygii</taxon>
        <taxon>Teleostei</taxon>
        <taxon>Clupei</taxon>
        <taxon>Clupeiformes</taxon>
        <taxon>Denticipitoidei</taxon>
        <taxon>Denticipitidae</taxon>
        <taxon>Denticeps</taxon>
    </lineage>
</organism>
<evidence type="ECO:0000256" key="2">
    <source>
        <dbReference type="ARBA" id="ARBA00022475"/>
    </source>
</evidence>
<dbReference type="InterPro" id="IPR036179">
    <property type="entry name" value="Ig-like_dom_sf"/>
</dbReference>
<dbReference type="InterPro" id="IPR007110">
    <property type="entry name" value="Ig-like_dom"/>
</dbReference>
<dbReference type="SMART" id="SM00408">
    <property type="entry name" value="IGc2"/>
    <property type="match status" value="4"/>
</dbReference>
<keyword evidence="3" id="KW-0732">Signal</keyword>
<dbReference type="InterPro" id="IPR013098">
    <property type="entry name" value="Ig_I-set"/>
</dbReference>
<dbReference type="GO" id="GO:0005886">
    <property type="term" value="C:plasma membrane"/>
    <property type="evidence" value="ECO:0007669"/>
    <property type="project" value="UniProtKB-SubCell"/>
</dbReference>
<reference evidence="10" key="3">
    <citation type="submission" date="2025-09" db="UniProtKB">
        <authorList>
            <consortium name="Ensembl"/>
        </authorList>
    </citation>
    <scope>IDENTIFICATION</scope>
</reference>
<gene>
    <name evidence="10" type="primary">LOC114785904</name>
</gene>
<keyword evidence="7" id="KW-0325">Glycoprotein</keyword>
<dbReference type="InterPro" id="IPR003598">
    <property type="entry name" value="Ig_sub2"/>
</dbReference>
<dbReference type="GO" id="GO:0007411">
    <property type="term" value="P:axon guidance"/>
    <property type="evidence" value="ECO:0007669"/>
    <property type="project" value="TreeGrafter"/>
</dbReference>
<dbReference type="GO" id="GO:0098632">
    <property type="term" value="F:cell-cell adhesion mediator activity"/>
    <property type="evidence" value="ECO:0007669"/>
    <property type="project" value="TreeGrafter"/>
</dbReference>
<accession>A0AAY4BMR8</accession>
<dbReference type="Pfam" id="PF13927">
    <property type="entry name" value="Ig_3"/>
    <property type="match status" value="2"/>
</dbReference>
<dbReference type="GO" id="GO:0070593">
    <property type="term" value="P:dendrite self-avoidance"/>
    <property type="evidence" value="ECO:0007669"/>
    <property type="project" value="TreeGrafter"/>
</dbReference>
<sequence>RPAPTLSIEPHVAAVQPGETASFRCRVVHGAQPVQLQWKRTNNLPLGDNVKVGPDGSVLTVTSVQNGDQGAYRCIATNPHGKATVTASLNIKQAPKVRVSPAAGMMKVTAGETMSLACHASGKPRPTITWYRVEGSRETPLVATATTDSRAQYQVASASPEHAGTYVCRAQSREGSAEARVQVEVGGGAGLPPRASVSVEEIAAVMGQEVSMHCQATGSPAPVTSWSKLRAPLPWLHKVEGGTLTLSNVGRQDSGQYICNATNSVGYSEAYVQVEVEAPPYTTILNEQVTAVAGETVRLQCLAHGSHPIEFGWSRVGGAPMPAHAKSTKDGYLLIGPLRQSDGGTYKCVASNRVGSSDARARVTVRGESPAFGQNWLSKTRGQCRDIMSMTSRMFS</sequence>
<dbReference type="GeneTree" id="ENSGT00940000156511"/>
<evidence type="ECO:0000256" key="8">
    <source>
        <dbReference type="ARBA" id="ARBA00023319"/>
    </source>
</evidence>
<feature type="domain" description="Ig-like" evidence="9">
    <location>
        <begin position="95"/>
        <end position="184"/>
    </location>
</feature>
<dbReference type="InterPro" id="IPR003599">
    <property type="entry name" value="Ig_sub"/>
</dbReference>
<dbReference type="SMART" id="SM00409">
    <property type="entry name" value="IG"/>
    <property type="match status" value="4"/>
</dbReference>
<evidence type="ECO:0000256" key="4">
    <source>
        <dbReference type="ARBA" id="ARBA00022737"/>
    </source>
</evidence>
<evidence type="ECO:0000256" key="1">
    <source>
        <dbReference type="ARBA" id="ARBA00004236"/>
    </source>
</evidence>
<keyword evidence="5" id="KW-0472">Membrane</keyword>
<keyword evidence="6" id="KW-1015">Disulfide bond</keyword>
<dbReference type="SUPFAM" id="SSF48726">
    <property type="entry name" value="Immunoglobulin"/>
    <property type="match status" value="4"/>
</dbReference>
<dbReference type="InterPro" id="IPR003006">
    <property type="entry name" value="Ig/MHC_CS"/>
</dbReference>
<feature type="domain" description="Ig-like" evidence="9">
    <location>
        <begin position="4"/>
        <end position="90"/>
    </location>
</feature>
<evidence type="ECO:0000259" key="9">
    <source>
        <dbReference type="PROSITE" id="PS50835"/>
    </source>
</evidence>
<keyword evidence="8" id="KW-0393">Immunoglobulin domain</keyword>
<dbReference type="GO" id="GO:0007156">
    <property type="term" value="P:homophilic cell adhesion via plasma membrane adhesion molecules"/>
    <property type="evidence" value="ECO:0007669"/>
    <property type="project" value="TreeGrafter"/>
</dbReference>
<evidence type="ECO:0000256" key="5">
    <source>
        <dbReference type="ARBA" id="ARBA00023136"/>
    </source>
</evidence>
<evidence type="ECO:0000256" key="3">
    <source>
        <dbReference type="ARBA" id="ARBA00022729"/>
    </source>
</evidence>
<dbReference type="Proteomes" id="UP000694580">
    <property type="component" value="Chromosome 3"/>
</dbReference>
<proteinExistence type="predicted"/>
<keyword evidence="4" id="KW-0677">Repeat</keyword>
<dbReference type="AlphaFoldDB" id="A0AAY4BMR8"/>
<reference evidence="10" key="2">
    <citation type="submission" date="2025-08" db="UniProtKB">
        <authorList>
            <consortium name="Ensembl"/>
        </authorList>
    </citation>
    <scope>IDENTIFICATION</scope>
</reference>
<dbReference type="PROSITE" id="PS00290">
    <property type="entry name" value="IG_MHC"/>
    <property type="match status" value="1"/>
</dbReference>
<feature type="domain" description="Ig-like" evidence="9">
    <location>
        <begin position="193"/>
        <end position="277"/>
    </location>
</feature>
<feature type="domain" description="Ig-like" evidence="9">
    <location>
        <begin position="279"/>
        <end position="364"/>
    </location>
</feature>
<keyword evidence="11" id="KW-1185">Reference proteome</keyword>
<reference evidence="10 11" key="1">
    <citation type="submission" date="2020-06" db="EMBL/GenBank/DDBJ databases">
        <authorList>
            <consortium name="Wellcome Sanger Institute Data Sharing"/>
        </authorList>
    </citation>
    <scope>NUCLEOTIDE SEQUENCE [LARGE SCALE GENOMIC DNA]</scope>
</reference>
<comment type="subcellular location">
    <subcellularLocation>
        <location evidence="1">Cell membrane</location>
    </subcellularLocation>
</comment>